<evidence type="ECO:0000256" key="6">
    <source>
        <dbReference type="SAM" id="Phobius"/>
    </source>
</evidence>
<dbReference type="GO" id="GO:0022857">
    <property type="term" value="F:transmembrane transporter activity"/>
    <property type="evidence" value="ECO:0007669"/>
    <property type="project" value="InterPro"/>
</dbReference>
<feature type="transmembrane region" description="Helical" evidence="6">
    <location>
        <begin position="321"/>
        <end position="344"/>
    </location>
</feature>
<feature type="transmembrane region" description="Helical" evidence="6">
    <location>
        <begin position="12"/>
        <end position="33"/>
    </location>
</feature>
<dbReference type="Gene3D" id="1.20.1250.20">
    <property type="entry name" value="MFS general substrate transporter like domains"/>
    <property type="match status" value="1"/>
</dbReference>
<evidence type="ECO:0000313" key="8">
    <source>
        <dbReference type="EMBL" id="RFM23835.1"/>
    </source>
</evidence>
<organism evidence="8 9">
    <name type="scientific">Candidatus Thermochlorobacter aerophilus</name>
    <dbReference type="NCBI Taxonomy" id="1868324"/>
    <lineage>
        <taxon>Bacteria</taxon>
        <taxon>Pseudomonadati</taxon>
        <taxon>Chlorobiota</taxon>
        <taxon>Chlorobiia</taxon>
        <taxon>Chlorobiales</taxon>
        <taxon>Candidatus Thermochlorobacteriaceae</taxon>
        <taxon>Candidatus Thermochlorobacter</taxon>
    </lineage>
</organism>
<keyword evidence="5 6" id="KW-0472">Membrane</keyword>
<comment type="subcellular location">
    <subcellularLocation>
        <location evidence="1">Membrane</location>
        <topology evidence="1">Multi-pass membrane protein</topology>
    </subcellularLocation>
</comment>
<feature type="domain" description="Major facilitator superfamily (MFS) profile" evidence="7">
    <location>
        <begin position="224"/>
        <end position="437"/>
    </location>
</feature>
<dbReference type="AlphaFoldDB" id="A0A395LZ98"/>
<feature type="transmembrane region" description="Helical" evidence="6">
    <location>
        <begin position="107"/>
        <end position="133"/>
    </location>
</feature>
<keyword evidence="4 6" id="KW-1133">Transmembrane helix</keyword>
<dbReference type="PIRSF" id="PIRSF016565">
    <property type="entry name" value="PucC"/>
    <property type="match status" value="1"/>
</dbReference>
<dbReference type="Pfam" id="PF03209">
    <property type="entry name" value="PUCC"/>
    <property type="match status" value="1"/>
</dbReference>
<feature type="transmembrane region" description="Helical" evidence="6">
    <location>
        <begin position="176"/>
        <end position="198"/>
    </location>
</feature>
<feature type="transmembrane region" description="Helical" evidence="6">
    <location>
        <begin position="389"/>
        <end position="410"/>
    </location>
</feature>
<feature type="transmembrane region" description="Helical" evidence="6">
    <location>
        <begin position="297"/>
        <end position="315"/>
    </location>
</feature>
<protein>
    <submittedName>
        <fullName evidence="8">MFS transporter</fullName>
    </submittedName>
</protein>
<proteinExistence type="inferred from homology"/>
<evidence type="ECO:0000259" key="7">
    <source>
        <dbReference type="PROSITE" id="PS50850"/>
    </source>
</evidence>
<sequence>MNYESLSKFPIGLVHLSITLTFVPVTGVLNRVMIHEFEILASVVALLMVLPYLFSPLQVFIGRYADTHPIAGRKRTPYIVLGALLCIGGLELTPLAALLMAEKSWQAMPLAVVGFGLWGVGYNLAVVSYLSLASERSNAADRPRVVSVMWFMMIVGAIAASILIGRALSPYSNAALVRVFQVVGLISLGLIALGLWGLEPRTDQPLQRHERLTPRQIFSALAQQPNVVRFFIYLVLMLASILGQDVLLEPFAAKAFDMSVKETTQLNAIWGTATLSAMLLYGFVLNRFLARKQGAQLGLVLAAGGLLTIATSGLLSMKTPFLIGLATLGLGTGIATSSNLALMLGMTPEGQTGMYMGAWGIADALSRALGNFLSGFGRDAITHWLGHPLMGYVSVFFAQALLLSVSLWLLQQISEAGIDEKKKFNLTESIALAAETD</sequence>
<evidence type="ECO:0000256" key="1">
    <source>
        <dbReference type="ARBA" id="ARBA00004141"/>
    </source>
</evidence>
<gene>
    <name evidence="8" type="ORF">D0433_08860</name>
</gene>
<feature type="transmembrane region" description="Helical" evidence="6">
    <location>
        <begin position="230"/>
        <end position="248"/>
    </location>
</feature>
<feature type="transmembrane region" description="Helical" evidence="6">
    <location>
        <begin position="268"/>
        <end position="285"/>
    </location>
</feature>
<dbReference type="SUPFAM" id="SSF103473">
    <property type="entry name" value="MFS general substrate transporter"/>
    <property type="match status" value="1"/>
</dbReference>
<evidence type="ECO:0000313" key="9">
    <source>
        <dbReference type="Proteomes" id="UP000266389"/>
    </source>
</evidence>
<dbReference type="InterPro" id="IPR036259">
    <property type="entry name" value="MFS_trans_sf"/>
</dbReference>
<keyword evidence="3 6" id="KW-0812">Transmembrane</keyword>
<dbReference type="PANTHER" id="PTHR23538">
    <property type="entry name" value="44.5 KD BACTERIOCHLOROPHYLL SYNTHASE SUBUNIT"/>
    <property type="match status" value="1"/>
</dbReference>
<evidence type="ECO:0000256" key="3">
    <source>
        <dbReference type="ARBA" id="ARBA00022692"/>
    </source>
</evidence>
<feature type="transmembrane region" description="Helical" evidence="6">
    <location>
        <begin position="78"/>
        <end position="101"/>
    </location>
</feature>
<comment type="similarity">
    <text evidence="2">Belongs to the PucC family.</text>
</comment>
<name>A0A395LZ98_9BACT</name>
<accession>A0A395LZ98</accession>
<dbReference type="CDD" id="cd06176">
    <property type="entry name" value="MFS_BCD_PucC-like"/>
    <property type="match status" value="1"/>
</dbReference>
<feature type="transmembrane region" description="Helical" evidence="6">
    <location>
        <begin position="39"/>
        <end position="57"/>
    </location>
</feature>
<feature type="transmembrane region" description="Helical" evidence="6">
    <location>
        <begin position="356"/>
        <end position="377"/>
    </location>
</feature>
<evidence type="ECO:0000256" key="2">
    <source>
        <dbReference type="ARBA" id="ARBA00008412"/>
    </source>
</evidence>
<comment type="caution">
    <text evidence="8">The sequence shown here is derived from an EMBL/GenBank/DDBJ whole genome shotgun (WGS) entry which is preliminary data.</text>
</comment>
<dbReference type="Proteomes" id="UP000266389">
    <property type="component" value="Unassembled WGS sequence"/>
</dbReference>
<dbReference type="EMBL" id="PHFL01000057">
    <property type="protein sequence ID" value="RFM23835.1"/>
    <property type="molecule type" value="Genomic_DNA"/>
</dbReference>
<evidence type="ECO:0000256" key="5">
    <source>
        <dbReference type="ARBA" id="ARBA00023136"/>
    </source>
</evidence>
<dbReference type="PANTHER" id="PTHR23538:SF1">
    <property type="entry name" value="44.5 KD BACTERIOCHLOROPHYLL SYNTHASE SUBUNIT"/>
    <property type="match status" value="1"/>
</dbReference>
<dbReference type="InterPro" id="IPR026036">
    <property type="entry name" value="PucC"/>
</dbReference>
<feature type="transmembrane region" description="Helical" evidence="6">
    <location>
        <begin position="145"/>
        <end position="164"/>
    </location>
</feature>
<reference evidence="8 9" key="1">
    <citation type="journal article" date="2011" name="ISME J.">
        <title>Community ecology of hot spring cyanobacterial mats: predominant populations and their functional potential.</title>
        <authorList>
            <person name="Klatt C.G."/>
            <person name="Wood J.M."/>
            <person name="Rusch D.B."/>
            <person name="Bateson M.M."/>
            <person name="Hamamura N."/>
            <person name="Heidelberg J.F."/>
            <person name="Grossman A.R."/>
            <person name="Bhaya D."/>
            <person name="Cohan F.M."/>
            <person name="Kuhl M."/>
            <person name="Bryant D.A."/>
            <person name="Ward D.M."/>
        </authorList>
    </citation>
    <scope>NUCLEOTIDE SEQUENCE [LARGE SCALE GENOMIC DNA]</scope>
    <source>
        <strain evidence="8">OS</strain>
    </source>
</reference>
<dbReference type="InterPro" id="IPR004896">
    <property type="entry name" value="PucC-rel"/>
</dbReference>
<dbReference type="InterPro" id="IPR020846">
    <property type="entry name" value="MFS_dom"/>
</dbReference>
<dbReference type="GO" id="GO:0016020">
    <property type="term" value="C:membrane"/>
    <property type="evidence" value="ECO:0007669"/>
    <property type="project" value="UniProtKB-SubCell"/>
</dbReference>
<evidence type="ECO:0000256" key="4">
    <source>
        <dbReference type="ARBA" id="ARBA00022989"/>
    </source>
</evidence>
<dbReference type="PROSITE" id="PS50850">
    <property type="entry name" value="MFS"/>
    <property type="match status" value="1"/>
</dbReference>